<keyword evidence="4" id="KW-1185">Reference proteome</keyword>
<evidence type="ECO:0000256" key="1">
    <source>
        <dbReference type="SAM" id="MobiDB-lite"/>
    </source>
</evidence>
<protein>
    <submittedName>
        <fullName evidence="3">Uncharacterized protein</fullName>
    </submittedName>
</protein>
<accession>A0A927RBM5</accession>
<dbReference type="EMBL" id="JADBEM010000001">
    <property type="protein sequence ID" value="MBE1606225.1"/>
    <property type="molecule type" value="Genomic_DNA"/>
</dbReference>
<feature type="compositionally biased region" description="Low complexity" evidence="1">
    <location>
        <begin position="179"/>
        <end position="234"/>
    </location>
</feature>
<keyword evidence="2" id="KW-1133">Transmembrane helix</keyword>
<keyword evidence="2" id="KW-0812">Transmembrane</keyword>
<proteinExistence type="predicted"/>
<reference evidence="3" key="1">
    <citation type="submission" date="2020-10" db="EMBL/GenBank/DDBJ databases">
        <title>Sequencing the genomes of 1000 actinobacteria strains.</title>
        <authorList>
            <person name="Klenk H.-P."/>
        </authorList>
    </citation>
    <scope>NUCLEOTIDE SEQUENCE</scope>
    <source>
        <strain evidence="3">DSM 45354</strain>
    </source>
</reference>
<name>A0A927RBM5_9ACTN</name>
<evidence type="ECO:0000313" key="3">
    <source>
        <dbReference type="EMBL" id="MBE1606225.1"/>
    </source>
</evidence>
<evidence type="ECO:0000256" key="2">
    <source>
        <dbReference type="SAM" id="Phobius"/>
    </source>
</evidence>
<comment type="caution">
    <text evidence="3">The sequence shown here is derived from an EMBL/GenBank/DDBJ whole genome shotgun (WGS) entry which is preliminary data.</text>
</comment>
<keyword evidence="2" id="KW-0472">Membrane</keyword>
<feature type="compositionally biased region" description="Pro residues" evidence="1">
    <location>
        <begin position="260"/>
        <end position="275"/>
    </location>
</feature>
<feature type="transmembrane region" description="Helical" evidence="2">
    <location>
        <begin position="6"/>
        <end position="25"/>
    </location>
</feature>
<feature type="compositionally biased region" description="Basic and acidic residues" evidence="1">
    <location>
        <begin position="288"/>
        <end position="325"/>
    </location>
</feature>
<sequence length="348" mass="36015">MIPALYAAIWVGAALIFAGLIGYVVGRSEDRRTQAAVAKDVAEVRARLDARDEAAEILQRVNAAPEPAPVPETPKPRNGLYLIRGGLQAVAFAMGGIALEMARRLRSRSIATGVAGTLVTTAGVTSLVLVTPPDTNDDLEAPESAPTARVTPGPERPEKAVGRSQSTPLDVAETEPLSRAPTPAPTVAARPTGPSTRTAEPTAPSSRPSPTAASEPTAPAAGPADSAGSVVASPRPVESSPEPTASATAEPDSPVSATPSPEPLHTPDPVAPPSSDPRSASPEPTRSPTKEATGKDGKDRDRRDKDRKDKDRKDNSDSGPHDRKGPTPGIARYLGALPDIESFLGRPE</sequence>
<feature type="transmembrane region" description="Helical" evidence="2">
    <location>
        <begin position="110"/>
        <end position="130"/>
    </location>
</feature>
<gene>
    <name evidence="3" type="ORF">HEB94_003073</name>
</gene>
<feature type="region of interest" description="Disordered" evidence="1">
    <location>
        <begin position="130"/>
        <end position="348"/>
    </location>
</feature>
<dbReference type="AlphaFoldDB" id="A0A927RBM5"/>
<organism evidence="3 4">
    <name type="scientific">Actinopolymorpha pittospori</name>
    <dbReference type="NCBI Taxonomy" id="648752"/>
    <lineage>
        <taxon>Bacteria</taxon>
        <taxon>Bacillati</taxon>
        <taxon>Actinomycetota</taxon>
        <taxon>Actinomycetes</taxon>
        <taxon>Propionibacteriales</taxon>
        <taxon>Actinopolymorphaceae</taxon>
        <taxon>Actinopolymorpha</taxon>
    </lineage>
</organism>
<dbReference type="Proteomes" id="UP000638648">
    <property type="component" value="Unassembled WGS sequence"/>
</dbReference>
<evidence type="ECO:0000313" key="4">
    <source>
        <dbReference type="Proteomes" id="UP000638648"/>
    </source>
</evidence>